<name>A0A318KQH7_9NEIS</name>
<proteinExistence type="inferred from homology"/>
<dbReference type="AlphaFoldDB" id="A0A318KQH7"/>
<dbReference type="CDD" id="cd05466">
    <property type="entry name" value="PBP2_LTTR_substrate"/>
    <property type="match status" value="1"/>
</dbReference>
<gene>
    <name evidence="6" type="ORF">DFR34_11463</name>
</gene>
<dbReference type="PANTHER" id="PTHR30126:SF91">
    <property type="entry name" value="LYSR FAMILY TRANSCRIPTIONAL REGULATOR"/>
    <property type="match status" value="1"/>
</dbReference>
<dbReference type="InterPro" id="IPR036388">
    <property type="entry name" value="WH-like_DNA-bd_sf"/>
</dbReference>
<dbReference type="RefSeq" id="WP_110391217.1">
    <property type="nucleotide sequence ID" value="NZ_QJKI01000014.1"/>
</dbReference>
<keyword evidence="2" id="KW-0805">Transcription regulation</keyword>
<evidence type="ECO:0000256" key="3">
    <source>
        <dbReference type="ARBA" id="ARBA00023125"/>
    </source>
</evidence>
<protein>
    <submittedName>
        <fullName evidence="6">DNA-binding transcriptional LysR family regulator</fullName>
    </submittedName>
</protein>
<dbReference type="Pfam" id="PF00126">
    <property type="entry name" value="HTH_1"/>
    <property type="match status" value="1"/>
</dbReference>
<dbReference type="Pfam" id="PF03466">
    <property type="entry name" value="LysR_substrate"/>
    <property type="match status" value="1"/>
</dbReference>
<dbReference type="EMBL" id="QJKI01000014">
    <property type="protein sequence ID" value="PXX77975.1"/>
    <property type="molecule type" value="Genomic_DNA"/>
</dbReference>
<keyword evidence="7" id="KW-1185">Reference proteome</keyword>
<comment type="caution">
    <text evidence="6">The sequence shown here is derived from an EMBL/GenBank/DDBJ whole genome shotgun (WGS) entry which is preliminary data.</text>
</comment>
<dbReference type="SUPFAM" id="SSF53850">
    <property type="entry name" value="Periplasmic binding protein-like II"/>
    <property type="match status" value="1"/>
</dbReference>
<dbReference type="Proteomes" id="UP000247555">
    <property type="component" value="Unassembled WGS sequence"/>
</dbReference>
<dbReference type="PANTHER" id="PTHR30126">
    <property type="entry name" value="HTH-TYPE TRANSCRIPTIONAL REGULATOR"/>
    <property type="match status" value="1"/>
</dbReference>
<dbReference type="Gene3D" id="3.40.190.290">
    <property type="match status" value="1"/>
</dbReference>
<dbReference type="GO" id="GO:0000976">
    <property type="term" value="F:transcription cis-regulatory region binding"/>
    <property type="evidence" value="ECO:0007669"/>
    <property type="project" value="TreeGrafter"/>
</dbReference>
<organism evidence="6 7">
    <name type="scientific">Rivihabitans pingtungensis</name>
    <dbReference type="NCBI Taxonomy" id="1054498"/>
    <lineage>
        <taxon>Bacteria</taxon>
        <taxon>Pseudomonadati</taxon>
        <taxon>Pseudomonadota</taxon>
        <taxon>Betaproteobacteria</taxon>
        <taxon>Neisseriales</taxon>
        <taxon>Aquaspirillaceae</taxon>
        <taxon>Rivihabitans</taxon>
    </lineage>
</organism>
<dbReference type="PROSITE" id="PS50931">
    <property type="entry name" value="HTH_LYSR"/>
    <property type="match status" value="1"/>
</dbReference>
<dbReference type="InterPro" id="IPR000847">
    <property type="entry name" value="LysR_HTH_N"/>
</dbReference>
<evidence type="ECO:0000256" key="2">
    <source>
        <dbReference type="ARBA" id="ARBA00023015"/>
    </source>
</evidence>
<evidence type="ECO:0000256" key="1">
    <source>
        <dbReference type="ARBA" id="ARBA00009437"/>
    </source>
</evidence>
<dbReference type="PRINTS" id="PR00039">
    <property type="entry name" value="HTHLYSR"/>
</dbReference>
<evidence type="ECO:0000256" key="4">
    <source>
        <dbReference type="ARBA" id="ARBA00023163"/>
    </source>
</evidence>
<sequence length="284" mass="30676">MFASPDALVAFVLSAELGSFSAAARQLGKRQSTISEAIANLEIDLGVMLFDRQARLPTLSEAGANLLPLARRILAAQDALSVQARRLADGGEPRLSLVLSDTFPSLEFEAMLHAFAERFPATELECLVGEDADVVALVRSGRAHLGLLTAQPGYPADLAHQRLPLQAQTSLYVAASHPLASRDGCREADLREHRQLRLQTCQAGPADESGQLAWSAPSYLLLLELAQCGFGWAELPHWLAARYGQGLTALALPGWPRQRAMDAVWSRQRPPGPAQAWMLTQLAG</sequence>
<dbReference type="SUPFAM" id="SSF46785">
    <property type="entry name" value="Winged helix' DNA-binding domain"/>
    <property type="match status" value="1"/>
</dbReference>
<dbReference type="OrthoDB" id="196624at2"/>
<dbReference type="GO" id="GO:0003700">
    <property type="term" value="F:DNA-binding transcription factor activity"/>
    <property type="evidence" value="ECO:0007669"/>
    <property type="project" value="InterPro"/>
</dbReference>
<dbReference type="Gene3D" id="1.10.10.10">
    <property type="entry name" value="Winged helix-like DNA-binding domain superfamily/Winged helix DNA-binding domain"/>
    <property type="match status" value="1"/>
</dbReference>
<evidence type="ECO:0000313" key="6">
    <source>
        <dbReference type="EMBL" id="PXX77975.1"/>
    </source>
</evidence>
<keyword evidence="3 6" id="KW-0238">DNA-binding</keyword>
<feature type="domain" description="HTH lysR-type" evidence="5">
    <location>
        <begin position="1"/>
        <end position="58"/>
    </location>
</feature>
<dbReference type="InterPro" id="IPR005119">
    <property type="entry name" value="LysR_subst-bd"/>
</dbReference>
<accession>A0A318KQH7</accession>
<dbReference type="InterPro" id="IPR036390">
    <property type="entry name" value="WH_DNA-bd_sf"/>
</dbReference>
<keyword evidence="4" id="KW-0804">Transcription</keyword>
<evidence type="ECO:0000259" key="5">
    <source>
        <dbReference type="PROSITE" id="PS50931"/>
    </source>
</evidence>
<comment type="similarity">
    <text evidence="1">Belongs to the LysR transcriptional regulatory family.</text>
</comment>
<evidence type="ECO:0000313" key="7">
    <source>
        <dbReference type="Proteomes" id="UP000247555"/>
    </source>
</evidence>
<reference evidence="6 7" key="1">
    <citation type="submission" date="2018-05" db="EMBL/GenBank/DDBJ databases">
        <title>Genomic Encyclopedia of Type Strains, Phase IV (KMG-IV): sequencing the most valuable type-strain genomes for metagenomic binning, comparative biology and taxonomic classification.</title>
        <authorList>
            <person name="Goeker M."/>
        </authorList>
    </citation>
    <scope>NUCLEOTIDE SEQUENCE [LARGE SCALE GENOMIC DNA]</scope>
    <source>
        <strain evidence="6 7">DSM 29661</strain>
    </source>
</reference>